<sequence length="135" mass="14712">MRSHLLLAGAACAVFMFPVAAAETVDPRGLVRLPVDVRNSGDAVIRCQAEIAHWFAADLASIEPGQQASLDLRYDTVSGAWATMNVHGEALPLERAWCGVEGRTYETRFDLDLGRDQPQARRLDCRAEGAGLTCR</sequence>
<dbReference type="OrthoDB" id="6636664at2"/>
<keyword evidence="3" id="KW-1185">Reference proteome</keyword>
<feature type="chain" id="PRO_5019275249" evidence="1">
    <location>
        <begin position="22"/>
        <end position="135"/>
    </location>
</feature>
<evidence type="ECO:0000313" key="3">
    <source>
        <dbReference type="Proteomes" id="UP000278398"/>
    </source>
</evidence>
<reference evidence="2 3" key="1">
    <citation type="submission" date="2018-12" db="EMBL/GenBank/DDBJ databases">
        <title>Mesorhizobium carbonis sp. nov., isolated from coal mine water.</title>
        <authorList>
            <person name="Xin W."/>
            <person name="Xu Z."/>
            <person name="Xiang F."/>
            <person name="Zhang J."/>
            <person name="Xi L."/>
            <person name="Liu J."/>
        </authorList>
    </citation>
    <scope>NUCLEOTIDE SEQUENCE [LARGE SCALE GENOMIC DNA]</scope>
    <source>
        <strain evidence="2 3">B2.3</strain>
    </source>
</reference>
<protein>
    <submittedName>
        <fullName evidence="2">Uncharacterized protein</fullName>
    </submittedName>
</protein>
<keyword evidence="1" id="KW-0732">Signal</keyword>
<gene>
    <name evidence="2" type="ORF">EJC49_17875</name>
</gene>
<evidence type="ECO:0000256" key="1">
    <source>
        <dbReference type="SAM" id="SignalP"/>
    </source>
</evidence>
<feature type="signal peptide" evidence="1">
    <location>
        <begin position="1"/>
        <end position="21"/>
    </location>
</feature>
<dbReference type="AlphaFoldDB" id="A0A429YUB3"/>
<evidence type="ECO:0000313" key="2">
    <source>
        <dbReference type="EMBL" id="RST85046.1"/>
    </source>
</evidence>
<organism evidence="2 3">
    <name type="scientific">Aquibium carbonis</name>
    <dbReference type="NCBI Taxonomy" id="2495581"/>
    <lineage>
        <taxon>Bacteria</taxon>
        <taxon>Pseudomonadati</taxon>
        <taxon>Pseudomonadota</taxon>
        <taxon>Alphaproteobacteria</taxon>
        <taxon>Hyphomicrobiales</taxon>
        <taxon>Phyllobacteriaceae</taxon>
        <taxon>Aquibium</taxon>
    </lineage>
</organism>
<proteinExistence type="predicted"/>
<name>A0A429YUB3_9HYPH</name>
<comment type="caution">
    <text evidence="2">The sequence shown here is derived from an EMBL/GenBank/DDBJ whole genome shotgun (WGS) entry which is preliminary data.</text>
</comment>
<accession>A0A429YUB3</accession>
<dbReference type="Proteomes" id="UP000278398">
    <property type="component" value="Unassembled WGS sequence"/>
</dbReference>
<dbReference type="EMBL" id="RWKW01000069">
    <property type="protein sequence ID" value="RST85046.1"/>
    <property type="molecule type" value="Genomic_DNA"/>
</dbReference>
<dbReference type="RefSeq" id="WP_126701296.1">
    <property type="nucleotide sequence ID" value="NZ_RWKW01000069.1"/>
</dbReference>